<reference evidence="2" key="1">
    <citation type="submission" date="2021-05" db="EMBL/GenBank/DDBJ databases">
        <authorList>
            <person name="Tigano A."/>
        </authorList>
    </citation>
    <scope>NUCLEOTIDE SEQUENCE</scope>
</reference>
<dbReference type="OrthoDB" id="9945911at2759"/>
<keyword evidence="3" id="KW-1185">Reference proteome</keyword>
<accession>A0A8S4BFQ1</accession>
<dbReference type="Proteomes" id="UP000677803">
    <property type="component" value="Unassembled WGS sequence"/>
</dbReference>
<organism evidence="2 3">
    <name type="scientific">Menidia menidia</name>
    <name type="common">Atlantic silverside</name>
    <dbReference type="NCBI Taxonomy" id="238744"/>
    <lineage>
        <taxon>Eukaryota</taxon>
        <taxon>Metazoa</taxon>
        <taxon>Chordata</taxon>
        <taxon>Craniata</taxon>
        <taxon>Vertebrata</taxon>
        <taxon>Euteleostomi</taxon>
        <taxon>Actinopterygii</taxon>
        <taxon>Neopterygii</taxon>
        <taxon>Teleostei</taxon>
        <taxon>Neoteleostei</taxon>
        <taxon>Acanthomorphata</taxon>
        <taxon>Ovalentaria</taxon>
        <taxon>Atherinomorphae</taxon>
        <taxon>Atheriniformes</taxon>
        <taxon>Atherinopsidae</taxon>
        <taxon>Menidiinae</taxon>
        <taxon>Menidia</taxon>
    </lineage>
</organism>
<feature type="region of interest" description="Disordered" evidence="1">
    <location>
        <begin position="176"/>
        <end position="209"/>
    </location>
</feature>
<dbReference type="Pfam" id="PF15476">
    <property type="entry name" value="SAP25"/>
    <property type="match status" value="1"/>
</dbReference>
<dbReference type="InterPro" id="IPR029163">
    <property type="entry name" value="SAP25"/>
</dbReference>
<dbReference type="AlphaFoldDB" id="A0A8S4BFQ1"/>
<dbReference type="GO" id="GO:0006355">
    <property type="term" value="P:regulation of DNA-templated transcription"/>
    <property type="evidence" value="ECO:0007669"/>
    <property type="project" value="InterPro"/>
</dbReference>
<dbReference type="GO" id="GO:0005737">
    <property type="term" value="C:cytoplasm"/>
    <property type="evidence" value="ECO:0007669"/>
    <property type="project" value="InterPro"/>
</dbReference>
<name>A0A8S4BFQ1_9TELE</name>
<sequence length="250" mass="26966">MNGGGFSAGARWVVLPPISIRTLHHPSFQPLYGPAGSPQNQRRETPITVHPITTEELFYTDPSLGCGGRIPNNVTSMRVFDSSRLNTPRPIMSACVAAPNPPHPFRSGPHPTGNPGSPGWGTPRGLVLLRLTREEDEAVTALLTLPHRGAPRARGGSVRGGWTEAELEAARTLSGFDEAASRSHGDGRHRNVSQEDAGAAEPGPSVPEDCWGLESEVRSTWKERMLTDLEGDVAHTLLSLWDIRGLDVLE</sequence>
<dbReference type="EMBL" id="CAJRST010014446">
    <property type="protein sequence ID" value="CAG5929213.1"/>
    <property type="molecule type" value="Genomic_DNA"/>
</dbReference>
<proteinExistence type="predicted"/>
<feature type="compositionally biased region" description="Basic and acidic residues" evidence="1">
    <location>
        <begin position="179"/>
        <end position="193"/>
    </location>
</feature>
<protein>
    <submittedName>
        <fullName evidence="2">(Atlantic silverside) hypothetical protein</fullName>
    </submittedName>
</protein>
<comment type="caution">
    <text evidence="2">The sequence shown here is derived from an EMBL/GenBank/DDBJ whole genome shotgun (WGS) entry which is preliminary data.</text>
</comment>
<evidence type="ECO:0000313" key="3">
    <source>
        <dbReference type="Proteomes" id="UP000677803"/>
    </source>
</evidence>
<evidence type="ECO:0000313" key="2">
    <source>
        <dbReference type="EMBL" id="CAG5929213.1"/>
    </source>
</evidence>
<gene>
    <name evidence="2" type="ORF">MMEN_LOCUS12850</name>
</gene>
<evidence type="ECO:0000256" key="1">
    <source>
        <dbReference type="SAM" id="MobiDB-lite"/>
    </source>
</evidence>
<dbReference type="GO" id="GO:0005634">
    <property type="term" value="C:nucleus"/>
    <property type="evidence" value="ECO:0007669"/>
    <property type="project" value="InterPro"/>
</dbReference>